<dbReference type="PANTHER" id="PTHR43616">
    <property type="entry name" value="GLYCEROL DEHYDROGENASE"/>
    <property type="match status" value="1"/>
</dbReference>
<dbReference type="PANTHER" id="PTHR43616:SF5">
    <property type="entry name" value="GLYCEROL DEHYDROGENASE 1"/>
    <property type="match status" value="1"/>
</dbReference>
<evidence type="ECO:0000256" key="5">
    <source>
        <dbReference type="ARBA" id="ARBA00023002"/>
    </source>
</evidence>
<reference evidence="11" key="1">
    <citation type="submission" date="2023-08" db="EMBL/GenBank/DDBJ databases">
        <title>Rhodospirillaceae gen. nov., a novel taxon isolated from the Yangtze River Yuezi River estuary sludge.</title>
        <authorList>
            <person name="Ruan L."/>
        </authorList>
    </citation>
    <scope>NUCLEOTIDE SEQUENCE [LARGE SCALE GENOMIC DNA]</scope>
    <source>
        <strain evidence="11">R-7</strain>
    </source>
</reference>
<dbReference type="GO" id="GO:0050492">
    <property type="term" value="F:glycerol-1-phosphate dehydrogenase [NAD(P)+] activity"/>
    <property type="evidence" value="ECO:0007669"/>
    <property type="project" value="UniProtKB-EC"/>
</dbReference>
<sequence length="434" mass="46098">MAARILDRLLAGTLPDPDGGPPLQVDTKSVVIARSLAGSEGELVRALGLGRTLALVSDETTHAVLGDRVERALTGRDKLISIVLPARPHPDYATVERLRAATESADALIAVGSGTINDLCKYASALDKKPYVVFGTAPSMNGYVSVNAAITVGGLKKSLTAHAPVGVFLDIGVLAAAPPRMIRSGLGDSLCRPTAQADWLLAHLLFDQPYREMPFTLLAEDEGDLFAQSDALMAGDHAAMEGLVRTLLLSGFGTAICGSSQPASQGEHLISHYADMMGGHDVPLSFHGEQIGVTTLTTARLQEAMLSAPTPVLSAETSDEADVIRTFGPELGPSCWKEFAQKRLAGEKLDAANHRIATRWPHVVERISKIVVPAGELDAVLARAGAPRAPRELSWTRSFYEAAVRGARLIRNRYTFLDLAANAGALDRLLPAII</sequence>
<dbReference type="Gene3D" id="3.40.50.1970">
    <property type="match status" value="1"/>
</dbReference>
<dbReference type="Gene3D" id="1.20.1090.10">
    <property type="entry name" value="Dehydroquinate synthase-like - alpha domain"/>
    <property type="match status" value="1"/>
</dbReference>
<evidence type="ECO:0000256" key="8">
    <source>
        <dbReference type="ARBA" id="ARBA00023209"/>
    </source>
</evidence>
<keyword evidence="3" id="KW-0479">Metal-binding</keyword>
<keyword evidence="2" id="KW-0444">Lipid biosynthesis</keyword>
<comment type="caution">
    <text evidence="10">The sequence shown here is derived from an EMBL/GenBank/DDBJ whole genome shotgun (WGS) entry which is preliminary data.</text>
</comment>
<keyword evidence="1" id="KW-0963">Cytoplasm</keyword>
<evidence type="ECO:0000256" key="2">
    <source>
        <dbReference type="ARBA" id="ARBA00022516"/>
    </source>
</evidence>
<keyword evidence="5 10" id="KW-0560">Oxidoreductase</keyword>
<evidence type="ECO:0000256" key="7">
    <source>
        <dbReference type="ARBA" id="ARBA00023098"/>
    </source>
</evidence>
<keyword evidence="7" id="KW-0443">Lipid metabolism</keyword>
<dbReference type="RefSeq" id="WP_379958591.1">
    <property type="nucleotide sequence ID" value="NZ_JAUYVI010000006.1"/>
</dbReference>
<dbReference type="Proteomes" id="UP001230156">
    <property type="component" value="Unassembled WGS sequence"/>
</dbReference>
<evidence type="ECO:0000256" key="4">
    <source>
        <dbReference type="ARBA" id="ARBA00022857"/>
    </source>
</evidence>
<organism evidence="10 11">
    <name type="scientific">Dongia sedimenti</name>
    <dbReference type="NCBI Taxonomy" id="3064282"/>
    <lineage>
        <taxon>Bacteria</taxon>
        <taxon>Pseudomonadati</taxon>
        <taxon>Pseudomonadota</taxon>
        <taxon>Alphaproteobacteria</taxon>
        <taxon>Rhodospirillales</taxon>
        <taxon>Dongiaceae</taxon>
        <taxon>Dongia</taxon>
    </lineage>
</organism>
<dbReference type="EC" id="1.1.1.261" evidence="10"/>
<protein>
    <submittedName>
        <fullName evidence="10">Sn-glycerol-1-phosphate dehydrogenase</fullName>
        <ecNumber evidence="10">1.1.1.261</ecNumber>
    </submittedName>
</protein>
<accession>A0ABU0YQF8</accession>
<name>A0ABU0YQF8_9PROT</name>
<keyword evidence="6" id="KW-0520">NAD</keyword>
<dbReference type="EMBL" id="JAUYVI010000006">
    <property type="protein sequence ID" value="MDQ7249962.1"/>
    <property type="molecule type" value="Genomic_DNA"/>
</dbReference>
<proteinExistence type="predicted"/>
<dbReference type="SUPFAM" id="SSF56796">
    <property type="entry name" value="Dehydroquinate synthase-like"/>
    <property type="match status" value="1"/>
</dbReference>
<evidence type="ECO:0000256" key="3">
    <source>
        <dbReference type="ARBA" id="ARBA00022723"/>
    </source>
</evidence>
<evidence type="ECO:0000313" key="11">
    <source>
        <dbReference type="Proteomes" id="UP001230156"/>
    </source>
</evidence>
<evidence type="ECO:0000256" key="6">
    <source>
        <dbReference type="ARBA" id="ARBA00023027"/>
    </source>
</evidence>
<dbReference type="CDD" id="cd08175">
    <property type="entry name" value="G1PDH"/>
    <property type="match status" value="1"/>
</dbReference>
<evidence type="ECO:0000313" key="10">
    <source>
        <dbReference type="EMBL" id="MDQ7249962.1"/>
    </source>
</evidence>
<keyword evidence="4" id="KW-0521">NADP</keyword>
<dbReference type="InterPro" id="IPR032837">
    <property type="entry name" value="G1PDH"/>
</dbReference>
<keyword evidence="9" id="KW-1208">Phospholipid metabolism</keyword>
<dbReference type="Pfam" id="PF13685">
    <property type="entry name" value="Fe-ADH_2"/>
    <property type="match status" value="1"/>
</dbReference>
<gene>
    <name evidence="10" type="ORF">Q8A70_19895</name>
</gene>
<dbReference type="InterPro" id="IPR016205">
    <property type="entry name" value="Glycerol_DH"/>
</dbReference>
<keyword evidence="11" id="KW-1185">Reference proteome</keyword>
<evidence type="ECO:0000256" key="9">
    <source>
        <dbReference type="ARBA" id="ARBA00023264"/>
    </source>
</evidence>
<evidence type="ECO:0000256" key="1">
    <source>
        <dbReference type="ARBA" id="ARBA00022490"/>
    </source>
</evidence>
<keyword evidence="8" id="KW-0594">Phospholipid biosynthesis</keyword>